<dbReference type="InterPro" id="IPR011765">
    <property type="entry name" value="Pept_M16_N"/>
</dbReference>
<comment type="caution">
    <text evidence="11">The sequence shown here is derived from an EMBL/GenBank/DDBJ whole genome shotgun (WGS) entry which is preliminary data.</text>
</comment>
<dbReference type="InterPro" id="IPR007863">
    <property type="entry name" value="Peptidase_M16_C"/>
</dbReference>
<evidence type="ECO:0000256" key="3">
    <source>
        <dbReference type="ARBA" id="ARBA00022670"/>
    </source>
</evidence>
<evidence type="ECO:0000256" key="5">
    <source>
        <dbReference type="ARBA" id="ARBA00022801"/>
    </source>
</evidence>
<accession>A0ABT4YWM5</accession>
<dbReference type="RefSeq" id="WP_272139819.1">
    <property type="nucleotide sequence ID" value="NZ_JAQLOI010000003.1"/>
</dbReference>
<evidence type="ECO:0000256" key="8">
    <source>
        <dbReference type="RuleBase" id="RU004447"/>
    </source>
</evidence>
<dbReference type="InterPro" id="IPR050626">
    <property type="entry name" value="Peptidase_M16"/>
</dbReference>
<dbReference type="Pfam" id="PF00675">
    <property type="entry name" value="Peptidase_M16"/>
    <property type="match status" value="1"/>
</dbReference>
<evidence type="ECO:0000256" key="1">
    <source>
        <dbReference type="ARBA" id="ARBA00001947"/>
    </source>
</evidence>
<dbReference type="PROSITE" id="PS00143">
    <property type="entry name" value="INSULINASE"/>
    <property type="match status" value="1"/>
</dbReference>
<keyword evidence="5" id="KW-0378">Hydrolase</keyword>
<proteinExistence type="inferred from homology"/>
<dbReference type="Gene3D" id="3.30.830.10">
    <property type="entry name" value="Metalloenzyme, LuxS/M16 peptidase-like"/>
    <property type="match status" value="4"/>
</dbReference>
<feature type="domain" description="Peptidase M16 C-terminal" evidence="10">
    <location>
        <begin position="684"/>
        <end position="860"/>
    </location>
</feature>
<feature type="domain" description="Peptidase M16 C-terminal" evidence="10">
    <location>
        <begin position="207"/>
        <end position="382"/>
    </location>
</feature>
<dbReference type="PANTHER" id="PTHR43690">
    <property type="entry name" value="NARDILYSIN"/>
    <property type="match status" value="1"/>
</dbReference>
<dbReference type="Proteomes" id="UP001210678">
    <property type="component" value="Unassembled WGS sequence"/>
</dbReference>
<reference evidence="11 12" key="1">
    <citation type="submission" date="2023-01" db="EMBL/GenBank/DDBJ databases">
        <title>Vibrio sp. KJ40-1 sp.nov, isolated from marine algae.</title>
        <authorList>
            <person name="Butt M."/>
            <person name="Kim J.M.J."/>
            <person name="Jeon C.O.C."/>
        </authorList>
    </citation>
    <scope>NUCLEOTIDE SEQUENCE [LARGE SCALE GENOMIC DNA]</scope>
    <source>
        <strain evidence="11 12">KJ40-1</strain>
    </source>
</reference>
<dbReference type="InterPro" id="IPR001431">
    <property type="entry name" value="Pept_M16_Zn_BS"/>
</dbReference>
<dbReference type="Pfam" id="PF05193">
    <property type="entry name" value="Peptidase_M16_C"/>
    <property type="match status" value="2"/>
</dbReference>
<comment type="similarity">
    <text evidence="2 8">Belongs to the peptidase M16 family.</text>
</comment>
<dbReference type="PANTHER" id="PTHR43690:SF17">
    <property type="entry name" value="PROTEIN YHJJ"/>
    <property type="match status" value="1"/>
</dbReference>
<keyword evidence="6" id="KW-0862">Zinc</keyword>
<name>A0ABT4YWM5_9VIBR</name>
<dbReference type="PROSITE" id="PS51257">
    <property type="entry name" value="PROKAR_LIPOPROTEIN"/>
    <property type="match status" value="1"/>
</dbReference>
<keyword evidence="12" id="KW-1185">Reference proteome</keyword>
<evidence type="ECO:0000256" key="4">
    <source>
        <dbReference type="ARBA" id="ARBA00022723"/>
    </source>
</evidence>
<dbReference type="InterPro" id="IPR011249">
    <property type="entry name" value="Metalloenz_LuxS/M16"/>
</dbReference>
<evidence type="ECO:0000256" key="6">
    <source>
        <dbReference type="ARBA" id="ARBA00022833"/>
    </source>
</evidence>
<comment type="cofactor">
    <cofactor evidence="1">
        <name>Zn(2+)</name>
        <dbReference type="ChEBI" id="CHEBI:29105"/>
    </cofactor>
</comment>
<evidence type="ECO:0000256" key="2">
    <source>
        <dbReference type="ARBA" id="ARBA00007261"/>
    </source>
</evidence>
<sequence length="932" mass="106845">MLIKTIFTSIFISAFSLIILGCTNPTLKSSRDIIQDPHWHTQELDNGLKYHLYYLEGEPIEMRMLVKVGSYHEDLTQLGYAHFLEHMAFNGSKHFKDNQLIEQFEHEGVTFGADLNAYTDYEVTSYQMSLPNNNKIDEALTWFRDIGDGLTLSPEQIEREKGVVLGEFRVTNTNEVPLYNQIYDELIEESGLGSYDPLGSEDHIITIDKNKLTRFYNKWYHPNNTEIIIVGDISHQNVKQKIEDIFSDWKSNPIPKTSKVQLEHIKSTGSVAFAIPTSDPASITLLQPLGRSEERTRLDQQNLLNYIFAYQAIHKRLDTKAYEKSLNIESIYADYFDLYQIRYGEITLGFSEKNREKTQTFLANELANLRDQGLSQSEFSTVLMGFKNVFDEMETEHHNRTSQEVIDEKENSVLTGNPYQSFLDKKESFQQFLTEVSLTKTNETLNKILSTEHQKIALGTPVLLESLDFAKFPVNRYSDAFNTIFLQKSSEKPTDITNKSLSISIANGNVVAFETVKEQLHKWTLENGIEVWLNQSEQAENNVFMNYISEGGLLSVNNQFNPAYYLFLETLQQSGITGLSVTELQTNLINNATDIYPFFDINTHGFQIDTRLQYLNNAFTLLHLSATDAQIDSKQFHLIKNRIVDERTNLQNSSIDAYYSDLQKEQYGENSARADSKPNEIAAVTAGSLEELYHLLFRTDYPFRLIIAANITPEELTPYLEKYVANIRFDAKQHNNQRITIASHKTELERATSNEDSVLYGIYFSEQSTIADSKESVVNDLIYKIIDSRYYKLIREEKGLDYSPTVGLNKMDGSNIGEIWFEMTLDPNDVEIAKKAMQEFLDHLLTNGITENELQTAKKQVTSDIEKNDSVTDKLDKLTRYLTFDYSLDAYNNPQSVIDSITIDDLNKRIDALIGADSHRINGYLRPIKTKS</sequence>
<dbReference type="EMBL" id="JAQLOI010000003">
    <property type="protein sequence ID" value="MDB1125792.1"/>
    <property type="molecule type" value="Genomic_DNA"/>
</dbReference>
<evidence type="ECO:0000259" key="10">
    <source>
        <dbReference type="Pfam" id="PF05193"/>
    </source>
</evidence>
<evidence type="ECO:0000256" key="7">
    <source>
        <dbReference type="ARBA" id="ARBA00023049"/>
    </source>
</evidence>
<keyword evidence="3" id="KW-0645">Protease</keyword>
<evidence type="ECO:0000259" key="9">
    <source>
        <dbReference type="Pfam" id="PF00675"/>
    </source>
</evidence>
<keyword evidence="4" id="KW-0479">Metal-binding</keyword>
<dbReference type="SUPFAM" id="SSF63411">
    <property type="entry name" value="LuxS/MPP-like metallohydrolase"/>
    <property type="match status" value="3"/>
</dbReference>
<organism evidence="11 12">
    <name type="scientific">Vibrio algarum</name>
    <dbReference type="NCBI Taxonomy" id="3020714"/>
    <lineage>
        <taxon>Bacteria</taxon>
        <taxon>Pseudomonadati</taxon>
        <taxon>Pseudomonadota</taxon>
        <taxon>Gammaproteobacteria</taxon>
        <taxon>Vibrionales</taxon>
        <taxon>Vibrionaceae</taxon>
        <taxon>Vibrio</taxon>
    </lineage>
</organism>
<gene>
    <name evidence="11" type="ORF">PGX00_19860</name>
</gene>
<feature type="domain" description="Peptidase M16 N-terminal" evidence="9">
    <location>
        <begin position="63"/>
        <end position="175"/>
    </location>
</feature>
<protein>
    <submittedName>
        <fullName evidence="11">Insulinase family protein</fullName>
    </submittedName>
</protein>
<evidence type="ECO:0000313" key="12">
    <source>
        <dbReference type="Proteomes" id="UP001210678"/>
    </source>
</evidence>
<evidence type="ECO:0000313" key="11">
    <source>
        <dbReference type="EMBL" id="MDB1125792.1"/>
    </source>
</evidence>
<keyword evidence="7" id="KW-0482">Metalloprotease</keyword>